<dbReference type="AlphaFoldDB" id="A1ZNG5"/>
<keyword evidence="7 11" id="KW-0808">Transferase</keyword>
<keyword evidence="5 11" id="KW-0032">Aminotransferase</keyword>
<organism evidence="13 14">
    <name type="scientific">Microscilla marina ATCC 23134</name>
    <dbReference type="NCBI Taxonomy" id="313606"/>
    <lineage>
        <taxon>Bacteria</taxon>
        <taxon>Pseudomonadati</taxon>
        <taxon>Bacteroidota</taxon>
        <taxon>Cytophagia</taxon>
        <taxon>Cytophagales</taxon>
        <taxon>Microscillaceae</taxon>
        <taxon>Microscilla</taxon>
    </lineage>
</organism>
<evidence type="ECO:0000313" key="13">
    <source>
        <dbReference type="EMBL" id="EAY28076.1"/>
    </source>
</evidence>
<evidence type="ECO:0000256" key="7">
    <source>
        <dbReference type="ARBA" id="ARBA00022679"/>
    </source>
</evidence>
<evidence type="ECO:0000256" key="9">
    <source>
        <dbReference type="ARBA" id="ARBA00023102"/>
    </source>
</evidence>
<evidence type="ECO:0000256" key="10">
    <source>
        <dbReference type="ARBA" id="ARBA00047481"/>
    </source>
</evidence>
<comment type="similarity">
    <text evidence="3 11">Belongs to the class-II pyridoxal-phosphate-dependent aminotransferase family. Histidinol-phosphate aminotransferase subfamily.</text>
</comment>
<evidence type="ECO:0000313" key="14">
    <source>
        <dbReference type="Proteomes" id="UP000004095"/>
    </source>
</evidence>
<comment type="catalytic activity">
    <reaction evidence="10 11">
        <text>L-histidinol phosphate + 2-oxoglutarate = 3-(imidazol-4-yl)-2-oxopropyl phosphate + L-glutamate</text>
        <dbReference type="Rhea" id="RHEA:23744"/>
        <dbReference type="ChEBI" id="CHEBI:16810"/>
        <dbReference type="ChEBI" id="CHEBI:29985"/>
        <dbReference type="ChEBI" id="CHEBI:57766"/>
        <dbReference type="ChEBI" id="CHEBI:57980"/>
        <dbReference type="EC" id="2.6.1.9"/>
    </reaction>
</comment>
<keyword evidence="6 11" id="KW-0028">Amino-acid biosynthesis</keyword>
<feature type="domain" description="Aminotransferase class I/classII large" evidence="12">
    <location>
        <begin position="31"/>
        <end position="351"/>
    </location>
</feature>
<reference evidence="13 14" key="1">
    <citation type="submission" date="2007-01" db="EMBL/GenBank/DDBJ databases">
        <authorList>
            <person name="Haygood M."/>
            <person name="Podell S."/>
            <person name="Anderson C."/>
            <person name="Hopkinson B."/>
            <person name="Roe K."/>
            <person name="Barbeau K."/>
            <person name="Gaasterland T."/>
            <person name="Ferriera S."/>
            <person name="Johnson J."/>
            <person name="Kravitz S."/>
            <person name="Beeson K."/>
            <person name="Sutton G."/>
            <person name="Rogers Y.-H."/>
            <person name="Friedman R."/>
            <person name="Frazier M."/>
            <person name="Venter J.C."/>
        </authorList>
    </citation>
    <scope>NUCLEOTIDE SEQUENCE [LARGE SCALE GENOMIC DNA]</scope>
    <source>
        <strain evidence="13 14">ATCC 23134</strain>
    </source>
</reference>
<keyword evidence="9 11" id="KW-0368">Histidine biosynthesis</keyword>
<proteinExistence type="inferred from homology"/>
<evidence type="ECO:0000256" key="6">
    <source>
        <dbReference type="ARBA" id="ARBA00022605"/>
    </source>
</evidence>
<protein>
    <recommendedName>
        <fullName evidence="11">Histidinol-phosphate aminotransferase</fullName>
        <ecNumber evidence="11">2.6.1.9</ecNumber>
    </recommendedName>
    <alternativeName>
        <fullName evidence="11">Imidazole acetol-phosphate transaminase</fullName>
    </alternativeName>
</protein>
<sequence length="359" mass="40225">MKNIEKLVRPNIWALKPYSSARDEFVVDDEGNEQPLVFLDANENPLGSVGSNGANNRYPDPYQRKLKEALSALKNVAPENIFLGNGSDEAIDLLFRIFCTPGQDRVLVTPPTYGMYQVSADINHVAVDQVRLNEDFTLPVAQLLDTVGQHAYKLLILCNPNNPTGNAIASTAEFEQILQAFEGVVVVDEAYIDFADFASMTALIDRYPNLVVLQTFSKAWGLANLRLGMAFASAPIIDLLNKVKPPYNLNGVTQELGLQAVQNVAQKDAFVASIRAQRAWLYTQLPLFDFIEKIFPSQTNFILFRTQQPNELYNYLVQHQVIVRNRSTQPLCEGCLRVSVGAEAENKRFIELLKSWELL</sequence>
<evidence type="ECO:0000256" key="3">
    <source>
        <dbReference type="ARBA" id="ARBA00007970"/>
    </source>
</evidence>
<dbReference type="EMBL" id="AAWS01000018">
    <property type="protein sequence ID" value="EAY28076.1"/>
    <property type="molecule type" value="Genomic_DNA"/>
</dbReference>
<dbReference type="OrthoDB" id="9813612at2"/>
<dbReference type="GO" id="GO:0000105">
    <property type="term" value="P:L-histidine biosynthetic process"/>
    <property type="evidence" value="ECO:0007669"/>
    <property type="project" value="UniProtKB-UniRule"/>
</dbReference>
<dbReference type="PANTHER" id="PTHR42885:SF2">
    <property type="entry name" value="HISTIDINOL-PHOSPHATE AMINOTRANSFERASE"/>
    <property type="match status" value="1"/>
</dbReference>
<dbReference type="PANTHER" id="PTHR42885">
    <property type="entry name" value="HISTIDINOL-PHOSPHATE AMINOTRANSFERASE-RELATED"/>
    <property type="match status" value="1"/>
</dbReference>
<evidence type="ECO:0000256" key="8">
    <source>
        <dbReference type="ARBA" id="ARBA00022898"/>
    </source>
</evidence>
<dbReference type="InterPro" id="IPR004839">
    <property type="entry name" value="Aminotransferase_I/II_large"/>
</dbReference>
<evidence type="ECO:0000256" key="5">
    <source>
        <dbReference type="ARBA" id="ARBA00022576"/>
    </source>
</evidence>
<comment type="cofactor">
    <cofactor evidence="1 11">
        <name>pyridoxal 5'-phosphate</name>
        <dbReference type="ChEBI" id="CHEBI:597326"/>
    </cofactor>
</comment>
<comment type="caution">
    <text evidence="13">The sequence shown here is derived from an EMBL/GenBank/DDBJ whole genome shotgun (WGS) entry which is preliminary data.</text>
</comment>
<feature type="modified residue" description="N6-(pyridoxal phosphate)lysine" evidence="11">
    <location>
        <position position="218"/>
    </location>
</feature>
<keyword evidence="8 11" id="KW-0663">Pyridoxal phosphate</keyword>
<dbReference type="HAMAP" id="MF_01023">
    <property type="entry name" value="HisC_aminotrans_2"/>
    <property type="match status" value="1"/>
</dbReference>
<dbReference type="Pfam" id="PF00155">
    <property type="entry name" value="Aminotran_1_2"/>
    <property type="match status" value="1"/>
</dbReference>
<dbReference type="RefSeq" id="WP_004156001.1">
    <property type="nucleotide sequence ID" value="NZ_AAWS01000018.1"/>
</dbReference>
<dbReference type="InterPro" id="IPR005861">
    <property type="entry name" value="HisP_aminotrans"/>
</dbReference>
<dbReference type="UniPathway" id="UPA00031">
    <property type="reaction ID" value="UER00012"/>
</dbReference>
<comment type="subunit">
    <text evidence="4 11">Homodimer.</text>
</comment>
<gene>
    <name evidence="11" type="primary">hisC</name>
    <name evidence="13" type="ORF">M23134_02186</name>
</gene>
<dbReference type="SUPFAM" id="SSF53383">
    <property type="entry name" value="PLP-dependent transferases"/>
    <property type="match status" value="1"/>
</dbReference>
<dbReference type="InterPro" id="IPR015424">
    <property type="entry name" value="PyrdxlP-dep_Trfase"/>
</dbReference>
<dbReference type="GO" id="GO:0004400">
    <property type="term" value="F:histidinol-phosphate transaminase activity"/>
    <property type="evidence" value="ECO:0007669"/>
    <property type="project" value="UniProtKB-UniRule"/>
</dbReference>
<dbReference type="Gene3D" id="3.40.640.10">
    <property type="entry name" value="Type I PLP-dependent aspartate aminotransferase-like (Major domain)"/>
    <property type="match status" value="1"/>
</dbReference>
<comment type="pathway">
    <text evidence="2 11">Amino-acid biosynthesis; L-histidine biosynthesis; L-histidine from 5-phospho-alpha-D-ribose 1-diphosphate: step 7/9.</text>
</comment>
<dbReference type="InterPro" id="IPR015422">
    <property type="entry name" value="PyrdxlP-dep_Trfase_small"/>
</dbReference>
<dbReference type="CDD" id="cd00609">
    <property type="entry name" value="AAT_like"/>
    <property type="match status" value="1"/>
</dbReference>
<dbReference type="Gene3D" id="3.90.1150.10">
    <property type="entry name" value="Aspartate Aminotransferase, domain 1"/>
    <property type="match status" value="1"/>
</dbReference>
<keyword evidence="14" id="KW-1185">Reference proteome</keyword>
<dbReference type="EC" id="2.6.1.9" evidence="11"/>
<evidence type="ECO:0000259" key="12">
    <source>
        <dbReference type="Pfam" id="PF00155"/>
    </source>
</evidence>
<evidence type="ECO:0000256" key="2">
    <source>
        <dbReference type="ARBA" id="ARBA00005011"/>
    </source>
</evidence>
<dbReference type="Proteomes" id="UP000004095">
    <property type="component" value="Unassembled WGS sequence"/>
</dbReference>
<dbReference type="eggNOG" id="COG0079">
    <property type="taxonomic scope" value="Bacteria"/>
</dbReference>
<dbReference type="InterPro" id="IPR015421">
    <property type="entry name" value="PyrdxlP-dep_Trfase_major"/>
</dbReference>
<accession>A1ZNG5</accession>
<dbReference type="NCBIfam" id="TIGR01141">
    <property type="entry name" value="hisC"/>
    <property type="match status" value="1"/>
</dbReference>
<dbReference type="GO" id="GO:0030170">
    <property type="term" value="F:pyridoxal phosphate binding"/>
    <property type="evidence" value="ECO:0007669"/>
    <property type="project" value="InterPro"/>
</dbReference>
<evidence type="ECO:0000256" key="1">
    <source>
        <dbReference type="ARBA" id="ARBA00001933"/>
    </source>
</evidence>
<evidence type="ECO:0000256" key="11">
    <source>
        <dbReference type="HAMAP-Rule" id="MF_01023"/>
    </source>
</evidence>
<name>A1ZNG5_MICM2</name>
<evidence type="ECO:0000256" key="4">
    <source>
        <dbReference type="ARBA" id="ARBA00011738"/>
    </source>
</evidence>